<evidence type="ECO:0000313" key="4">
    <source>
        <dbReference type="Proteomes" id="UP001499987"/>
    </source>
</evidence>
<dbReference type="InterPro" id="IPR038765">
    <property type="entry name" value="Papain-like_cys_pep_sf"/>
</dbReference>
<sequence>MKKNIRTTLTIAGTALAMAVPLIGATSAPAFAASRDGSCDSGEFCLYYNSDQAGSVSDFTGSISDYGATQPSCYEFKSAGNGQGVCVKNNAASVWNRSDKTVRVYFNSGYGGASQDFAPGAKGNLNSTLKNNEASHQFLGSTGGGSNESPTNDFDHGTRGFAANNCTAFAAYRIASRLGVPNFSNSYGGTTWGNANTWDDAARRIGVTVNTTPTVGAIAVNDTHGDYGHVAYVNAVHADGSFDVEEYNWNNRLAYGTRKNLRVSSAENSFQHMLHF</sequence>
<feature type="domain" description="Peptidase C51" evidence="2">
    <location>
        <begin position="141"/>
        <end position="276"/>
    </location>
</feature>
<gene>
    <name evidence="3" type="ORF">GCM10009663_27790</name>
</gene>
<protein>
    <recommendedName>
        <fullName evidence="2">Peptidase C51 domain-containing protein</fullName>
    </recommendedName>
</protein>
<dbReference type="PROSITE" id="PS50911">
    <property type="entry name" value="CHAP"/>
    <property type="match status" value="1"/>
</dbReference>
<evidence type="ECO:0000259" key="2">
    <source>
        <dbReference type="PROSITE" id="PS50911"/>
    </source>
</evidence>
<keyword evidence="4" id="KW-1185">Reference proteome</keyword>
<feature type="chain" id="PRO_5045272388" description="Peptidase C51 domain-containing protein" evidence="1">
    <location>
        <begin position="33"/>
        <end position="276"/>
    </location>
</feature>
<comment type="caution">
    <text evidence="3">The sequence shown here is derived from an EMBL/GenBank/DDBJ whole genome shotgun (WGS) entry which is preliminary data.</text>
</comment>
<name>A0ABN1TG96_9ACTN</name>
<proteinExistence type="predicted"/>
<dbReference type="Gene3D" id="3.90.1720.10">
    <property type="entry name" value="endopeptidase domain like (from Nostoc punctiforme)"/>
    <property type="match status" value="1"/>
</dbReference>
<evidence type="ECO:0000256" key="1">
    <source>
        <dbReference type="SAM" id="SignalP"/>
    </source>
</evidence>
<dbReference type="Proteomes" id="UP001499987">
    <property type="component" value="Unassembled WGS sequence"/>
</dbReference>
<accession>A0ABN1TG96</accession>
<feature type="signal peptide" evidence="1">
    <location>
        <begin position="1"/>
        <end position="32"/>
    </location>
</feature>
<dbReference type="RefSeq" id="WP_344623886.1">
    <property type="nucleotide sequence ID" value="NZ_BAAALD010000021.1"/>
</dbReference>
<dbReference type="InterPro" id="IPR007921">
    <property type="entry name" value="CHAP_dom"/>
</dbReference>
<keyword evidence="1" id="KW-0732">Signal</keyword>
<organism evidence="3 4">
    <name type="scientific">Kitasatospora arboriphila</name>
    <dbReference type="NCBI Taxonomy" id="258052"/>
    <lineage>
        <taxon>Bacteria</taxon>
        <taxon>Bacillati</taxon>
        <taxon>Actinomycetota</taxon>
        <taxon>Actinomycetes</taxon>
        <taxon>Kitasatosporales</taxon>
        <taxon>Streptomycetaceae</taxon>
        <taxon>Kitasatospora</taxon>
    </lineage>
</organism>
<reference evidence="3 4" key="1">
    <citation type="journal article" date="2019" name="Int. J. Syst. Evol. Microbiol.">
        <title>The Global Catalogue of Microorganisms (GCM) 10K type strain sequencing project: providing services to taxonomists for standard genome sequencing and annotation.</title>
        <authorList>
            <consortium name="The Broad Institute Genomics Platform"/>
            <consortium name="The Broad Institute Genome Sequencing Center for Infectious Disease"/>
            <person name="Wu L."/>
            <person name="Ma J."/>
        </authorList>
    </citation>
    <scope>NUCLEOTIDE SEQUENCE [LARGE SCALE GENOMIC DNA]</scope>
    <source>
        <strain evidence="3 4">JCM 13002</strain>
    </source>
</reference>
<dbReference type="SUPFAM" id="SSF54001">
    <property type="entry name" value="Cysteine proteinases"/>
    <property type="match status" value="1"/>
</dbReference>
<evidence type="ECO:0000313" key="3">
    <source>
        <dbReference type="EMBL" id="GAA1083151.1"/>
    </source>
</evidence>
<dbReference type="Pfam" id="PF03995">
    <property type="entry name" value="Inhibitor_I36"/>
    <property type="match status" value="1"/>
</dbReference>
<dbReference type="EMBL" id="BAAALD010000021">
    <property type="protein sequence ID" value="GAA1083151.1"/>
    <property type="molecule type" value="Genomic_DNA"/>
</dbReference>
<dbReference type="Pfam" id="PF05257">
    <property type="entry name" value="CHAP"/>
    <property type="match status" value="1"/>
</dbReference>